<proteinExistence type="predicted"/>
<comment type="caution">
    <text evidence="1">The sequence shown here is derived from an EMBL/GenBank/DDBJ whole genome shotgun (WGS) entry which is preliminary data.</text>
</comment>
<reference evidence="1" key="1">
    <citation type="journal article" date="2014" name="Front. Microbiol.">
        <title>High frequency of phylogenetically diverse reductive dehalogenase-homologous genes in deep subseafloor sedimentary metagenomes.</title>
        <authorList>
            <person name="Kawai M."/>
            <person name="Futagami T."/>
            <person name="Toyoda A."/>
            <person name="Takaki Y."/>
            <person name="Nishi S."/>
            <person name="Hori S."/>
            <person name="Arai W."/>
            <person name="Tsubouchi T."/>
            <person name="Morono Y."/>
            <person name="Uchiyama I."/>
            <person name="Ito T."/>
            <person name="Fujiyama A."/>
            <person name="Inagaki F."/>
            <person name="Takami H."/>
        </authorList>
    </citation>
    <scope>NUCLEOTIDE SEQUENCE</scope>
    <source>
        <strain evidence="1">Expedition CK06-06</strain>
    </source>
</reference>
<protein>
    <submittedName>
        <fullName evidence="1">Uncharacterized protein</fullName>
    </submittedName>
</protein>
<dbReference type="AlphaFoldDB" id="X1JU59"/>
<name>X1JU59_9ZZZZ</name>
<feature type="non-terminal residue" evidence="1">
    <location>
        <position position="44"/>
    </location>
</feature>
<evidence type="ECO:0000313" key="1">
    <source>
        <dbReference type="EMBL" id="GAH73343.1"/>
    </source>
</evidence>
<accession>X1JU59</accession>
<dbReference type="EMBL" id="BARU01031317">
    <property type="protein sequence ID" value="GAH73343.1"/>
    <property type="molecule type" value="Genomic_DNA"/>
</dbReference>
<gene>
    <name evidence="1" type="ORF">S03H2_49557</name>
</gene>
<organism evidence="1">
    <name type="scientific">marine sediment metagenome</name>
    <dbReference type="NCBI Taxonomy" id="412755"/>
    <lineage>
        <taxon>unclassified sequences</taxon>
        <taxon>metagenomes</taxon>
        <taxon>ecological metagenomes</taxon>
    </lineage>
</organism>
<sequence>MTGPERIPSVRQLTRGQLIVFDRQYASEEMRATETGLIREAFPS</sequence>